<dbReference type="InterPro" id="IPR008472">
    <property type="entry name" value="DUF753"/>
</dbReference>
<feature type="domain" description="DUF753" evidence="1">
    <location>
        <begin position="597"/>
        <end position="670"/>
    </location>
</feature>
<dbReference type="PANTHER" id="PTHR21721:SF26">
    <property type="entry name" value="DUF753 DOMAIN-CONTAINING PROTEIN-RELATED"/>
    <property type="match status" value="1"/>
</dbReference>
<dbReference type="EnsemblMetazoa" id="AMAM022967-RA">
    <property type="protein sequence ID" value="AMAM022967-PA"/>
    <property type="gene ID" value="AMAM022967"/>
</dbReference>
<dbReference type="VEuPathDB" id="VectorBase:AMAM022967"/>
<reference evidence="3" key="1">
    <citation type="submission" date="2013-09" db="EMBL/GenBank/DDBJ databases">
        <title>The Genome Sequence of Anopheles maculatus species B.</title>
        <authorList>
            <consortium name="The Broad Institute Genomics Platform"/>
            <person name="Neafsey D.E."/>
            <person name="Besansky N."/>
            <person name="Howell P."/>
            <person name="Walton C."/>
            <person name="Young S.K."/>
            <person name="Zeng Q."/>
            <person name="Gargeya S."/>
            <person name="Fitzgerald M."/>
            <person name="Haas B."/>
            <person name="Abouelleil A."/>
            <person name="Allen A.W."/>
            <person name="Alvarado L."/>
            <person name="Arachchi H.M."/>
            <person name="Berlin A.M."/>
            <person name="Chapman S.B."/>
            <person name="Gainer-Dewar J."/>
            <person name="Goldberg J."/>
            <person name="Griggs A."/>
            <person name="Gujja S."/>
            <person name="Hansen M."/>
            <person name="Howarth C."/>
            <person name="Imamovic A."/>
            <person name="Ireland A."/>
            <person name="Larimer J."/>
            <person name="McCowan C."/>
            <person name="Murphy C."/>
            <person name="Pearson M."/>
            <person name="Poon T.W."/>
            <person name="Priest M."/>
            <person name="Roberts A."/>
            <person name="Saif S."/>
            <person name="Shea T."/>
            <person name="Sisk P."/>
            <person name="Sykes S."/>
            <person name="Wortman J."/>
            <person name="Nusbaum C."/>
            <person name="Birren B."/>
        </authorList>
    </citation>
    <scope>NUCLEOTIDE SEQUENCE [LARGE SCALE GENOMIC DNA]</scope>
    <source>
        <strain evidence="3">maculatus3</strain>
    </source>
</reference>
<proteinExistence type="predicted"/>
<evidence type="ECO:0000259" key="1">
    <source>
        <dbReference type="Pfam" id="PF05444"/>
    </source>
</evidence>
<dbReference type="Proteomes" id="UP000075901">
    <property type="component" value="Unassembled WGS sequence"/>
</dbReference>
<feature type="domain" description="DUF753" evidence="1">
    <location>
        <begin position="919"/>
        <end position="994"/>
    </location>
</feature>
<sequence length="1142" mass="123496">MKGCLSSVELFVYCYGSSNNGICTVTYESQGNARPAMCIDCQGDEECIRGDENNLPTTTYFHGSCVSFLDANGMVVRGNVVDYPEYQGSSQYAECFSDVCNGGLFPDDRLLCYQCSGEQCARLPLEPAIKPEPCLRYDKANAKCYTWYDSLSNAQRGCVLDDSVCETDGVLCQDCADSGCNVLGYDDFDDTRVCVQCSSNRACDENPAEEICTGDGGCYKFFLSELLVTAKGCVSELKESMVWYDECASSDSDRCERCYGDYCNRNRCYVCNSLMGVGGSCIEPSVGSTESSTCTESDECVAFIDDDGHTVRGCRDSFEPEQLLDCSETSQTCVRCTGEYCNGGPLPRDRIKCYQCARTPDCLNPPKSSELYCDIYREGEDSCYTLFQDETTVERGCTLQRSEPCEQPCQQCNTTGCNNQPAFVQNSLSCAQCSDDDCPPINEPADPALVKPCPDEILFGRIDQCYSYFYPNGTIVKGCFGELAKSDVDLASQCSDPSDVTCKLCTGDGCNARSVTCFVCDTDTFPGCADNLSESGHSLYVEACGTGQCVSVLQGTVTRKGCSEDYKVLCESDGSDVTCETFDGSISNRAVYPADRLQCFQCQGSSCDVIESTTRSASACQQYNPTDECYTYVSDSGETFRGCVSDLQASNPCIEQSDLCVRCNSELACNNQPAIRSNELICAQCTRAVECEAMEQRFEKCTQPVLLGRPDSCYVQAFAGEILARGCLSDAPLSLRDKCAENGAPNSECSLCLCDRCNGPSVQCVSCEDETGCGGILGAEAKLAACETSSCVSFVKHLTNGSLLIVKGCSELYERETCGKGQPGEESYQLCHSPGCNDVLFPVDRLKCYQCEDAACSDPCLEPTICEPYSEGDKCYSFLDRQQKGCLGQLENATEECTEGRCSVCDVSDGCNEEPRALECFVCSSKNDPSCVDPTATVMSKKMCLVGGCITLIDDDGYTVRGCANEYDASPESCTGMDAATTTCNVCTEGDACNGALFPANRLRCYQCSGASCLDVSLQQVAVCQRYNANDACYMYATSPTDIRRGCLSDTTFQCSEECVTCTSANGCNDDPPIVPNALTCHHCDGADCAMQQTGKGSACPNVLLGRTDACYTFAEKYTVRRGCLSEQTACNPTNENCHICT</sequence>
<accession>A0A182TAL1</accession>
<feature type="domain" description="DUF753" evidence="1">
    <location>
        <begin position="352"/>
        <end position="418"/>
    </location>
</feature>
<dbReference type="AlphaFoldDB" id="A0A182TAL1"/>
<feature type="domain" description="DUF753" evidence="1">
    <location>
        <begin position="428"/>
        <end position="511"/>
    </location>
</feature>
<feature type="domain" description="DUF753" evidence="1">
    <location>
        <begin position="267"/>
        <end position="342"/>
    </location>
</feature>
<protein>
    <recommendedName>
        <fullName evidence="1">DUF753 domain-containing protein</fullName>
    </recommendedName>
</protein>
<dbReference type="Pfam" id="PF05444">
    <property type="entry name" value="DUF753"/>
    <property type="match status" value="7"/>
</dbReference>
<reference evidence="2" key="2">
    <citation type="submission" date="2020-05" db="UniProtKB">
        <authorList>
            <consortium name="EnsemblMetazoa"/>
        </authorList>
    </citation>
    <scope>IDENTIFICATION</scope>
    <source>
        <strain evidence="2">maculatus3</strain>
    </source>
</reference>
<organism evidence="2 3">
    <name type="scientific">Anopheles maculatus</name>
    <dbReference type="NCBI Taxonomy" id="74869"/>
    <lineage>
        <taxon>Eukaryota</taxon>
        <taxon>Metazoa</taxon>
        <taxon>Ecdysozoa</taxon>
        <taxon>Arthropoda</taxon>
        <taxon>Hexapoda</taxon>
        <taxon>Insecta</taxon>
        <taxon>Pterygota</taxon>
        <taxon>Neoptera</taxon>
        <taxon>Endopterygota</taxon>
        <taxon>Diptera</taxon>
        <taxon>Nematocera</taxon>
        <taxon>Culicoidea</taxon>
        <taxon>Culicidae</taxon>
        <taxon>Anophelinae</taxon>
        <taxon>Anopheles</taxon>
        <taxon>Anopheles maculatus group</taxon>
    </lineage>
</organism>
<keyword evidence="3" id="KW-1185">Reference proteome</keyword>
<dbReference type="PANTHER" id="PTHR21721">
    <property type="entry name" value="GH09876P-RELATED"/>
    <property type="match status" value="1"/>
</dbReference>
<feature type="domain" description="DUF753" evidence="1">
    <location>
        <begin position="193"/>
        <end position="264"/>
    </location>
</feature>
<evidence type="ECO:0000313" key="2">
    <source>
        <dbReference type="EnsemblMetazoa" id="AMAM022967-PA"/>
    </source>
</evidence>
<feature type="domain" description="DUF753" evidence="1">
    <location>
        <begin position="112"/>
        <end position="181"/>
    </location>
</feature>
<evidence type="ECO:0000313" key="3">
    <source>
        <dbReference type="Proteomes" id="UP000075901"/>
    </source>
</evidence>
<name>A0A182TAL1_9DIPT</name>